<reference evidence="2 3" key="1">
    <citation type="submission" date="2019-01" db="EMBL/GenBank/DDBJ databases">
        <title>Nocardioides guangzhouensis sp. nov., an actinobacterium isolated from soil.</title>
        <authorList>
            <person name="Fu Y."/>
            <person name="Cai Y."/>
            <person name="Lin Z."/>
            <person name="Chen P."/>
        </authorList>
    </citation>
    <scope>NUCLEOTIDE SEQUENCE [LARGE SCALE GENOMIC DNA]</scope>
    <source>
        <strain evidence="2 3">130</strain>
    </source>
</reference>
<evidence type="ECO:0000313" key="2">
    <source>
        <dbReference type="EMBL" id="RYP88252.1"/>
    </source>
</evidence>
<feature type="transmembrane region" description="Helical" evidence="1">
    <location>
        <begin position="72"/>
        <end position="89"/>
    </location>
</feature>
<feature type="transmembrane region" description="Helical" evidence="1">
    <location>
        <begin position="101"/>
        <end position="123"/>
    </location>
</feature>
<keyword evidence="3" id="KW-1185">Reference proteome</keyword>
<gene>
    <name evidence="2" type="ORF">EKO23_02620</name>
</gene>
<comment type="caution">
    <text evidence="2">The sequence shown here is derived from an EMBL/GenBank/DDBJ whole genome shotgun (WGS) entry which is preliminary data.</text>
</comment>
<dbReference type="Proteomes" id="UP000295198">
    <property type="component" value="Unassembled WGS sequence"/>
</dbReference>
<feature type="transmembrane region" description="Helical" evidence="1">
    <location>
        <begin position="6"/>
        <end position="28"/>
    </location>
</feature>
<accession>A0A4Q4ZIZ4</accession>
<keyword evidence="1" id="KW-0812">Transmembrane</keyword>
<proteinExistence type="predicted"/>
<dbReference type="RefSeq" id="WP_134713805.1">
    <property type="nucleotide sequence ID" value="NZ_SDKM01000003.1"/>
</dbReference>
<feature type="transmembrane region" description="Helical" evidence="1">
    <location>
        <begin position="163"/>
        <end position="182"/>
    </location>
</feature>
<organism evidence="2 3">
    <name type="scientific">Nocardioides guangzhouensis</name>
    <dbReference type="NCBI Taxonomy" id="2497878"/>
    <lineage>
        <taxon>Bacteria</taxon>
        <taxon>Bacillati</taxon>
        <taxon>Actinomycetota</taxon>
        <taxon>Actinomycetes</taxon>
        <taxon>Propionibacteriales</taxon>
        <taxon>Nocardioidaceae</taxon>
        <taxon>Nocardioides</taxon>
    </lineage>
</organism>
<dbReference type="Pfam" id="PF17197">
    <property type="entry name" value="DUF5134"/>
    <property type="match status" value="1"/>
</dbReference>
<dbReference type="AlphaFoldDB" id="A0A4Q4ZIZ4"/>
<dbReference type="EMBL" id="SDKM01000003">
    <property type="protein sequence ID" value="RYP88252.1"/>
    <property type="molecule type" value="Genomic_DNA"/>
</dbReference>
<name>A0A4Q4ZIZ4_9ACTN</name>
<sequence>MAAVLGVLGVGLGVGLDVGLGVVMVGVAGWCLARSLTRGPGPDGHRRDLDAWHAVMGAGMAVMLLAPLGRPLATAGLVLFGAGLAWSLVRALRSTGRWPSVALGVGCAAMAAMLVPVATAPAASAASGTEGTAGRHHMAGMEGMHHAAPTGASGGAAVDVPTALLLVLVVLLAAVVALRLTAVVRRGEPARTRLDAACEVLMGATMAAMLVPLV</sequence>
<dbReference type="InterPro" id="IPR033458">
    <property type="entry name" value="DUF5134"/>
</dbReference>
<keyword evidence="1" id="KW-1133">Transmembrane helix</keyword>
<protein>
    <submittedName>
        <fullName evidence="2">DUF5134 domain-containing protein</fullName>
    </submittedName>
</protein>
<dbReference type="OrthoDB" id="10011317at2"/>
<evidence type="ECO:0000256" key="1">
    <source>
        <dbReference type="SAM" id="Phobius"/>
    </source>
</evidence>
<evidence type="ECO:0000313" key="3">
    <source>
        <dbReference type="Proteomes" id="UP000295198"/>
    </source>
</evidence>
<keyword evidence="1" id="KW-0472">Membrane</keyword>